<gene>
    <name evidence="4" type="ORF">FM110_04760</name>
</gene>
<feature type="transmembrane region" description="Helical" evidence="2">
    <location>
        <begin position="44"/>
        <end position="64"/>
    </location>
</feature>
<keyword evidence="2" id="KW-0472">Membrane</keyword>
<feature type="domain" description="Thioredoxin-like fold" evidence="3">
    <location>
        <begin position="89"/>
        <end position="255"/>
    </location>
</feature>
<evidence type="ECO:0000259" key="3">
    <source>
        <dbReference type="Pfam" id="PF13462"/>
    </source>
</evidence>
<feature type="compositionally biased region" description="Low complexity" evidence="1">
    <location>
        <begin position="1"/>
        <end position="12"/>
    </location>
</feature>
<dbReference type="SUPFAM" id="SSF52833">
    <property type="entry name" value="Thioredoxin-like"/>
    <property type="match status" value="1"/>
</dbReference>
<feature type="compositionally biased region" description="Low complexity" evidence="1">
    <location>
        <begin position="256"/>
        <end position="272"/>
    </location>
</feature>
<dbReference type="Gene3D" id="3.40.30.10">
    <property type="entry name" value="Glutaredoxin"/>
    <property type="match status" value="1"/>
</dbReference>
<dbReference type="InterPro" id="IPR012336">
    <property type="entry name" value="Thioredoxin-like_fold"/>
</dbReference>
<protein>
    <submittedName>
        <fullName evidence="4">DSBA oxidoreductase</fullName>
    </submittedName>
</protein>
<evidence type="ECO:0000313" key="5">
    <source>
        <dbReference type="Proteomes" id="UP000195981"/>
    </source>
</evidence>
<keyword evidence="2" id="KW-1133">Transmembrane helix</keyword>
<dbReference type="InterPro" id="IPR036249">
    <property type="entry name" value="Thioredoxin-like_sf"/>
</dbReference>
<dbReference type="OrthoDB" id="117402at2"/>
<sequence length="290" mass="30117">MSPSGSSSSDQASSDKDRRAAQREEIRRQRQAELKRQKRIRTTIIAAVAVVALAIAAGIGWAIYQSTRPAGPVTPPQGVAADQTYYQSGADSGKPVVDVYLDYMCPICNQFEQLNGAELKALADADQITLREHTRTFLDPMSTTGDYSTRAANALACVADEGEDKRVAMNTLLFENQPAERTAGLTNAQLTEYAKQAGASDAVADCISSKKHVSWLHDVVEPEAQKSAPNGTPTVLIDGEVFQDWSTPGALTQALGDAGADTSAASGASDAGGAPGAGGAAGTASDAGGN</sequence>
<dbReference type="RefSeq" id="WP_087103165.1">
    <property type="nucleotide sequence ID" value="NZ_FWFG01000048.1"/>
</dbReference>
<dbReference type="EMBL" id="FWFG01000048">
    <property type="protein sequence ID" value="SLM90345.1"/>
    <property type="molecule type" value="Genomic_DNA"/>
</dbReference>
<feature type="compositionally biased region" description="Basic and acidic residues" evidence="1">
    <location>
        <begin position="13"/>
        <end position="33"/>
    </location>
</feature>
<reference evidence="4 5" key="1">
    <citation type="submission" date="2017-02" db="EMBL/GenBank/DDBJ databases">
        <authorList>
            <person name="Peterson S.W."/>
        </authorList>
    </citation>
    <scope>NUCLEOTIDE SEQUENCE [LARGE SCALE GENOMIC DNA]</scope>
    <source>
        <strain evidence="4 5">CIP104813</strain>
    </source>
</reference>
<accession>A0A1X6WX91</accession>
<dbReference type="Pfam" id="PF13462">
    <property type="entry name" value="Thioredoxin_4"/>
    <property type="match status" value="1"/>
</dbReference>
<evidence type="ECO:0000313" key="4">
    <source>
        <dbReference type="EMBL" id="SLM90345.1"/>
    </source>
</evidence>
<dbReference type="AlphaFoldDB" id="A0A1X6WX91"/>
<keyword evidence="2" id="KW-0812">Transmembrane</keyword>
<proteinExistence type="predicted"/>
<evidence type="ECO:0000256" key="1">
    <source>
        <dbReference type="SAM" id="MobiDB-lite"/>
    </source>
</evidence>
<feature type="region of interest" description="Disordered" evidence="1">
    <location>
        <begin position="252"/>
        <end position="290"/>
    </location>
</feature>
<organism evidence="4 5">
    <name type="scientific">Brachybacterium nesterenkovii</name>
    <dbReference type="NCBI Taxonomy" id="47847"/>
    <lineage>
        <taxon>Bacteria</taxon>
        <taxon>Bacillati</taxon>
        <taxon>Actinomycetota</taxon>
        <taxon>Actinomycetes</taxon>
        <taxon>Micrococcales</taxon>
        <taxon>Dermabacteraceae</taxon>
        <taxon>Brachybacterium</taxon>
    </lineage>
</organism>
<name>A0A1X6WX91_9MICO</name>
<keyword evidence="5" id="KW-1185">Reference proteome</keyword>
<evidence type="ECO:0000256" key="2">
    <source>
        <dbReference type="SAM" id="Phobius"/>
    </source>
</evidence>
<dbReference type="Proteomes" id="UP000195981">
    <property type="component" value="Unassembled WGS sequence"/>
</dbReference>
<dbReference type="CDD" id="cd02972">
    <property type="entry name" value="DsbA_family"/>
    <property type="match status" value="1"/>
</dbReference>
<feature type="region of interest" description="Disordered" evidence="1">
    <location>
        <begin position="1"/>
        <end position="33"/>
    </location>
</feature>